<dbReference type="SUPFAM" id="SSF101447">
    <property type="entry name" value="Formin homology 2 domain (FH2 domain)"/>
    <property type="match status" value="1"/>
</dbReference>
<dbReference type="PROSITE" id="PS51444">
    <property type="entry name" value="FH2"/>
    <property type="match status" value="1"/>
</dbReference>
<feature type="domain" description="FH2" evidence="3">
    <location>
        <begin position="597"/>
        <end position="988"/>
    </location>
</feature>
<keyword evidence="5" id="KW-1185">Reference proteome</keyword>
<name>H2V280_TAKRU</name>
<reference evidence="4" key="3">
    <citation type="submission" date="2025-09" db="UniProtKB">
        <authorList>
            <consortium name="Ensembl"/>
        </authorList>
    </citation>
    <scope>IDENTIFICATION</scope>
</reference>
<dbReference type="Pfam" id="PF02181">
    <property type="entry name" value="FH2"/>
    <property type="match status" value="1"/>
</dbReference>
<dbReference type="Proteomes" id="UP000005226">
    <property type="component" value="Chromosome 1"/>
</dbReference>
<dbReference type="HOGENOM" id="CLU_002818_0_0_1"/>
<proteinExistence type="predicted"/>
<dbReference type="InterPro" id="IPR042201">
    <property type="entry name" value="FH2_Formin_sf"/>
</dbReference>
<dbReference type="InterPro" id="IPR015425">
    <property type="entry name" value="FH2_Formin"/>
</dbReference>
<organism evidence="4 5">
    <name type="scientific">Takifugu rubripes</name>
    <name type="common">Japanese pufferfish</name>
    <name type="synonym">Fugu rubripes</name>
    <dbReference type="NCBI Taxonomy" id="31033"/>
    <lineage>
        <taxon>Eukaryota</taxon>
        <taxon>Metazoa</taxon>
        <taxon>Chordata</taxon>
        <taxon>Craniata</taxon>
        <taxon>Vertebrata</taxon>
        <taxon>Euteleostomi</taxon>
        <taxon>Actinopterygii</taxon>
        <taxon>Neopterygii</taxon>
        <taxon>Teleostei</taxon>
        <taxon>Neoteleostei</taxon>
        <taxon>Acanthomorphata</taxon>
        <taxon>Eupercaria</taxon>
        <taxon>Tetraodontiformes</taxon>
        <taxon>Tetradontoidea</taxon>
        <taxon>Tetraodontidae</taxon>
        <taxon>Takifugu</taxon>
    </lineage>
</organism>
<sequence>ASCFGIFIPKKHRQRFDEAVSQNVINRLCRSKSISEPQGRIRRSRSEDHSDRNRSSKRASSVPRDGEAGGRSEADRSARKIIRVYRGNKSFGFTLRGHAPVSIDSVIPDSPAEECGLKPGDRILFLNGLDMRNCSHEKVVSMLQGSGAMPTLVVEEGPSDYSSDPTDVEDSPSPASPALSSLQWVAEILPPSIKVHGRTFGQQLEHLLTIQERYTVCKALETFFQHRNVDTLIVDVFPVLDTPAKQLIWQFIYQLLTYDEQERCKNKLSRFLGFKSSGEPNDPQLFLNMGLPFSRLTPPDPRLLLYAAPVVLCSILSQLCWGWMEGGHCHCYCALGIHVDESGNPEERQSGDGTSFPESPDLSHVGTTAAFQHLANQSMVNLMLFALCLLSDHIILKVCLTLSWKEPLPTPVYEIRHQSSVDSNPYVSLESPPASPQLSDGAPNSLSRRKKLFTFSRPLRSRDTDKFLDALSEQLGHRVTLGDDFKPGENDYEEMSFHEDQGMAFMPRQLSSGSSEDHSSSDEASSPGYSSGSDHIPPPPAQSPPPPPTFQTLIPPPVQFTDPLPPVPDAHLFITQVPPPPPPPLPPPCDPPPLPKSDGQASDHMSVKRLRWEQVENSEGTIWGQLGEDSDYDKLTDMVKYLDLDLHFGTQRRSKPAFLPDSLKKRDVVEILSHKKAYNASILIAHLKLSTSELRQILMKMTTDRLEPAHVKQLLLYAPNDDEVKQYEQFEQDPAKLSEPDQFIFQMLMVPEYKIRLRSLHFKMTLQEKMEEMKVAYDYIYKASVELRSSKKLAKILEFVLAMGNYLNNGQPKSNRTTSFKISFLNELGTTKTVDGKSTFLHILAKSLYQHFPELLNFSRDLTTVPLAAKVNQRAVTSELSDIQSIIQEIRTACLKIPPTSEDHFASIMSSFLENSHPAIQSLESLQARAMEEFFKVASYFGEDGKSTRTEAFFAIFTEFISKFERALSDTQSPENPRSPGLASPLAW</sequence>
<dbReference type="SMART" id="SM00498">
    <property type="entry name" value="FH2"/>
    <property type="match status" value="1"/>
</dbReference>
<feature type="compositionally biased region" description="Pro residues" evidence="1">
    <location>
        <begin position="577"/>
        <end position="595"/>
    </location>
</feature>
<reference evidence="4 5" key="1">
    <citation type="journal article" date="2011" name="Genome Biol. Evol.">
        <title>Integration of the genetic map and genome assembly of fugu facilitates insights into distinct features of genome evolution in teleosts and mammals.</title>
        <authorList>
            <person name="Kai W."/>
            <person name="Kikuchi K."/>
            <person name="Tohari S."/>
            <person name="Chew A.K."/>
            <person name="Tay A."/>
            <person name="Fujiwara A."/>
            <person name="Hosoya S."/>
            <person name="Suetake H."/>
            <person name="Naruse K."/>
            <person name="Brenner S."/>
            <person name="Suzuki Y."/>
            <person name="Venkatesh B."/>
        </authorList>
    </citation>
    <scope>NUCLEOTIDE SEQUENCE [LARGE SCALE GENOMIC DNA]</scope>
</reference>
<dbReference type="SUPFAM" id="SSF50156">
    <property type="entry name" value="PDZ domain-like"/>
    <property type="match status" value="1"/>
</dbReference>
<dbReference type="Gene3D" id="1.20.58.2220">
    <property type="entry name" value="Formin, FH2 domain"/>
    <property type="match status" value="1"/>
</dbReference>
<dbReference type="eggNOG" id="KOG3589">
    <property type="taxonomic scope" value="Eukaryota"/>
</dbReference>
<feature type="compositionally biased region" description="Pro residues" evidence="1">
    <location>
        <begin position="536"/>
        <end position="568"/>
    </location>
</feature>
<evidence type="ECO:0000259" key="3">
    <source>
        <dbReference type="PROSITE" id="PS51444"/>
    </source>
</evidence>
<dbReference type="PROSITE" id="PS50106">
    <property type="entry name" value="PDZ"/>
    <property type="match status" value="1"/>
</dbReference>
<dbReference type="Gene3D" id="1.20.1160.20">
    <property type="match status" value="1"/>
</dbReference>
<feature type="compositionally biased region" description="Polar residues" evidence="1">
    <location>
        <begin position="436"/>
        <end position="445"/>
    </location>
</feature>
<evidence type="ECO:0000256" key="1">
    <source>
        <dbReference type="SAM" id="MobiDB-lite"/>
    </source>
</evidence>
<dbReference type="InterPro" id="IPR051425">
    <property type="entry name" value="Formin_Homology"/>
</dbReference>
<dbReference type="InterPro" id="IPR036034">
    <property type="entry name" value="PDZ_sf"/>
</dbReference>
<gene>
    <name evidence="4" type="primary">grid2ipb</name>
</gene>
<evidence type="ECO:0000313" key="4">
    <source>
        <dbReference type="Ensembl" id="ENSTRUP00000043311.3"/>
    </source>
</evidence>
<dbReference type="AlphaFoldDB" id="H2V280"/>
<dbReference type="InterPro" id="IPR001478">
    <property type="entry name" value="PDZ"/>
</dbReference>
<evidence type="ECO:0000259" key="2">
    <source>
        <dbReference type="PROSITE" id="PS50106"/>
    </source>
</evidence>
<feature type="compositionally biased region" description="Basic and acidic residues" evidence="1">
    <location>
        <begin position="64"/>
        <end position="75"/>
    </location>
</feature>
<protein>
    <submittedName>
        <fullName evidence="4">Glutamate receptor, ionotropic, delta 2 (Grid2) interacting protein, b</fullName>
    </submittedName>
</protein>
<feature type="region of interest" description="Disordered" evidence="1">
    <location>
        <begin position="35"/>
        <end position="75"/>
    </location>
</feature>
<feature type="region of interest" description="Disordered" evidence="1">
    <location>
        <begin position="423"/>
        <end position="445"/>
    </location>
</feature>
<dbReference type="CDD" id="cd07355">
    <property type="entry name" value="HN_L-delphilin-R2_like"/>
    <property type="match status" value="1"/>
</dbReference>
<feature type="region of interest" description="Disordered" evidence="1">
    <location>
        <begin position="508"/>
        <end position="601"/>
    </location>
</feature>
<reference evidence="4" key="2">
    <citation type="submission" date="2025-08" db="UniProtKB">
        <authorList>
            <consortium name="Ensembl"/>
        </authorList>
    </citation>
    <scope>IDENTIFICATION</scope>
</reference>
<dbReference type="PANTHER" id="PTHR45725:SF12">
    <property type="entry name" value="DELPHILIN-RELATED"/>
    <property type="match status" value="1"/>
</dbReference>
<dbReference type="GeneTree" id="ENSGT00940000157625"/>
<dbReference type="eggNOG" id="KOG3528">
    <property type="taxonomic scope" value="Eukaryota"/>
</dbReference>
<dbReference type="Gene3D" id="2.30.42.10">
    <property type="match status" value="1"/>
</dbReference>
<feature type="region of interest" description="Disordered" evidence="1">
    <location>
        <begin position="152"/>
        <end position="177"/>
    </location>
</feature>
<dbReference type="Pfam" id="PF00595">
    <property type="entry name" value="PDZ"/>
    <property type="match status" value="1"/>
</dbReference>
<feature type="domain" description="PDZ" evidence="2">
    <location>
        <begin position="81"/>
        <end position="158"/>
    </location>
</feature>
<feature type="compositionally biased region" description="Basic and acidic residues" evidence="1">
    <location>
        <begin position="44"/>
        <end position="54"/>
    </location>
</feature>
<dbReference type="SMART" id="SM00228">
    <property type="entry name" value="PDZ"/>
    <property type="match status" value="1"/>
</dbReference>
<dbReference type="CDD" id="cd06744">
    <property type="entry name" value="PDZ2_L-delphilin-like"/>
    <property type="match status" value="1"/>
</dbReference>
<dbReference type="Ensembl" id="ENSTRUT00000043456.3">
    <property type="protein sequence ID" value="ENSTRUP00000043311.3"/>
    <property type="gene ID" value="ENSTRUG00000016907.3"/>
</dbReference>
<dbReference type="PANTHER" id="PTHR45725">
    <property type="entry name" value="FORMIN HOMOLOGY 2 FAMILY MEMBER"/>
    <property type="match status" value="1"/>
</dbReference>
<dbReference type="eggNOG" id="KOG1922">
    <property type="taxonomic scope" value="Eukaryota"/>
</dbReference>
<feature type="region of interest" description="Disordered" evidence="1">
    <location>
        <begin position="968"/>
        <end position="988"/>
    </location>
</feature>
<evidence type="ECO:0000313" key="5">
    <source>
        <dbReference type="Proteomes" id="UP000005226"/>
    </source>
</evidence>
<accession>H2V280</accession>